<dbReference type="GO" id="GO:0042732">
    <property type="term" value="P:D-xylose metabolic process"/>
    <property type="evidence" value="ECO:0007669"/>
    <property type="project" value="UniProtKB-KW"/>
</dbReference>
<evidence type="ECO:0000259" key="11">
    <source>
        <dbReference type="Pfam" id="PF00370"/>
    </source>
</evidence>
<dbReference type="InterPro" id="IPR043129">
    <property type="entry name" value="ATPase_NBD"/>
</dbReference>
<dbReference type="STRING" id="1121416.SAMN02745220_02009"/>
<proteinExistence type="inferred from homology"/>
<feature type="site" description="Important for activity" evidence="8">
    <location>
        <position position="10"/>
    </location>
</feature>
<dbReference type="EC" id="2.7.1.17" evidence="8 10"/>
<dbReference type="InterPro" id="IPR000577">
    <property type="entry name" value="Carb_kinase_FGGY"/>
</dbReference>
<keyword evidence="2 8" id="KW-0859">Xylose metabolism</keyword>
<dbReference type="Pfam" id="PF02782">
    <property type="entry name" value="FGGY_C"/>
    <property type="match status" value="1"/>
</dbReference>
<dbReference type="AlphaFoldDB" id="A0A1M7Y5V7"/>
<dbReference type="PANTHER" id="PTHR43095:SF5">
    <property type="entry name" value="XYLULOSE KINASE"/>
    <property type="match status" value="1"/>
</dbReference>
<feature type="domain" description="Carbohydrate kinase FGGY C-terminal" evidence="12">
    <location>
        <begin position="267"/>
        <end position="447"/>
    </location>
</feature>
<organism evidence="13 14">
    <name type="scientific">Desulfopila aestuarii DSM 18488</name>
    <dbReference type="NCBI Taxonomy" id="1121416"/>
    <lineage>
        <taxon>Bacteria</taxon>
        <taxon>Pseudomonadati</taxon>
        <taxon>Thermodesulfobacteriota</taxon>
        <taxon>Desulfobulbia</taxon>
        <taxon>Desulfobulbales</taxon>
        <taxon>Desulfocapsaceae</taxon>
        <taxon>Desulfopila</taxon>
    </lineage>
</organism>
<evidence type="ECO:0000256" key="6">
    <source>
        <dbReference type="ARBA" id="ARBA00022840"/>
    </source>
</evidence>
<dbReference type="PROSITE" id="PS00933">
    <property type="entry name" value="FGGY_KINASES_1"/>
    <property type="match status" value="1"/>
</dbReference>
<evidence type="ECO:0000259" key="12">
    <source>
        <dbReference type="Pfam" id="PF02782"/>
    </source>
</evidence>
<feature type="binding site" evidence="8">
    <location>
        <begin position="86"/>
        <end position="87"/>
    </location>
    <ligand>
        <name>substrate</name>
    </ligand>
</feature>
<accession>A0A1M7Y5V7</accession>
<evidence type="ECO:0000256" key="3">
    <source>
        <dbReference type="ARBA" id="ARBA00022679"/>
    </source>
</evidence>
<evidence type="ECO:0000256" key="9">
    <source>
        <dbReference type="RuleBase" id="RU003733"/>
    </source>
</evidence>
<dbReference type="EMBL" id="FRFE01000008">
    <property type="protein sequence ID" value="SHO47864.1"/>
    <property type="molecule type" value="Genomic_DNA"/>
</dbReference>
<dbReference type="SUPFAM" id="SSF53067">
    <property type="entry name" value="Actin-like ATPase domain"/>
    <property type="match status" value="2"/>
</dbReference>
<dbReference type="InterPro" id="IPR018484">
    <property type="entry name" value="FGGY_N"/>
</dbReference>
<evidence type="ECO:0000256" key="2">
    <source>
        <dbReference type="ARBA" id="ARBA00022629"/>
    </source>
</evidence>
<dbReference type="Proteomes" id="UP000184603">
    <property type="component" value="Unassembled WGS sequence"/>
</dbReference>
<feature type="domain" description="Carbohydrate kinase FGGY N-terminal" evidence="11">
    <location>
        <begin position="5"/>
        <end position="256"/>
    </location>
</feature>
<comment type="similarity">
    <text evidence="1 8 9">Belongs to the FGGY kinase family.</text>
</comment>
<keyword evidence="7 8" id="KW-0119">Carbohydrate metabolism</keyword>
<evidence type="ECO:0000256" key="8">
    <source>
        <dbReference type="HAMAP-Rule" id="MF_02220"/>
    </source>
</evidence>
<evidence type="ECO:0000313" key="14">
    <source>
        <dbReference type="Proteomes" id="UP000184603"/>
    </source>
</evidence>
<feature type="active site" description="Proton acceptor" evidence="8">
    <location>
        <position position="249"/>
    </location>
</feature>
<dbReference type="GO" id="GO:0005524">
    <property type="term" value="F:ATP binding"/>
    <property type="evidence" value="ECO:0007669"/>
    <property type="project" value="UniProtKB-UniRule"/>
</dbReference>
<dbReference type="PROSITE" id="PS00445">
    <property type="entry name" value="FGGY_KINASES_2"/>
    <property type="match status" value="1"/>
</dbReference>
<comment type="function">
    <text evidence="8">Catalyzes the phosphorylation of D-xylulose to D-xylulose 5-phosphate.</text>
</comment>
<keyword evidence="6 8" id="KW-0067">ATP-binding</keyword>
<sequence length="504" mass="54285">MADQLYIGIDSGTQGCKVVVVSRSLGKVIAENSSPHTLMENERGGREQDPAVWVTALETALESALSQSLRLVKDGQVKAIGVSGQQHGFVPLDRDGQVIRPAKLWCDTETVPQCTTITERLGGEEATIAAIGNTIAAGFTASKILWLKENEPENYRRLHTILLPHDYLNYWLSGEFSAEHGDASGTAFYDVRNRQWSQFALSAIDPENDLLAMLPPLRDPHQPAGRIRPELAAKWNIPSDVLISSGGGDNMMAAIGTGNVSPGVVTASLGTSGTIYAHSNTPVIDSRGELAAFCSSSGGWLPLVCTMNVTVATELVRNLFGLSLKEFTQTIAASHVGSGGILLLPFFNGERTPALPNGSATLHGMSTTNFTKANLCRAAMEGVTFGLRYGMEVLERNAIAPNEIRLVGGGAKSPVWRQIVADVFGTPVVSPLTTEAGALGSALQAMWCHETTQGSKATLGEICDRFIKLDQESRCQPDEGRRQQYGDIYSRYQQLEGELRRINS</sequence>
<reference evidence="13 14" key="1">
    <citation type="submission" date="2016-12" db="EMBL/GenBank/DDBJ databases">
        <authorList>
            <person name="Song W.-J."/>
            <person name="Kurnit D.M."/>
        </authorList>
    </citation>
    <scope>NUCLEOTIDE SEQUENCE [LARGE SCALE GENOMIC DNA]</scope>
    <source>
        <strain evidence="13 14">DSM 18488</strain>
    </source>
</reference>
<keyword evidence="3 8" id="KW-0808">Transferase</keyword>
<evidence type="ECO:0000256" key="10">
    <source>
        <dbReference type="RuleBase" id="RU364073"/>
    </source>
</evidence>
<dbReference type="RefSeq" id="WP_200802363.1">
    <property type="nucleotide sequence ID" value="NZ_FRFE01000008.1"/>
</dbReference>
<evidence type="ECO:0000256" key="4">
    <source>
        <dbReference type="ARBA" id="ARBA00022741"/>
    </source>
</evidence>
<dbReference type="CDD" id="cd07809">
    <property type="entry name" value="ASKHA_NBD_FGGY_BaXK-like"/>
    <property type="match status" value="1"/>
</dbReference>
<name>A0A1M7Y5V7_9BACT</name>
<comment type="catalytic activity">
    <reaction evidence="8 10">
        <text>D-xylulose + ATP = D-xylulose 5-phosphate + ADP + H(+)</text>
        <dbReference type="Rhea" id="RHEA:10964"/>
        <dbReference type="ChEBI" id="CHEBI:15378"/>
        <dbReference type="ChEBI" id="CHEBI:17140"/>
        <dbReference type="ChEBI" id="CHEBI:30616"/>
        <dbReference type="ChEBI" id="CHEBI:57737"/>
        <dbReference type="ChEBI" id="CHEBI:456216"/>
        <dbReference type="EC" id="2.7.1.17"/>
    </reaction>
</comment>
<dbReference type="GO" id="GO:0004856">
    <property type="term" value="F:D-xylulokinase activity"/>
    <property type="evidence" value="ECO:0007669"/>
    <property type="project" value="UniProtKB-UniRule"/>
</dbReference>
<dbReference type="InterPro" id="IPR018485">
    <property type="entry name" value="FGGY_C"/>
</dbReference>
<dbReference type="PIRSF" id="PIRSF000538">
    <property type="entry name" value="GlpK"/>
    <property type="match status" value="1"/>
</dbReference>
<dbReference type="InterPro" id="IPR018483">
    <property type="entry name" value="Carb_kinase_FGGY_CS"/>
</dbReference>
<dbReference type="GO" id="GO:0005998">
    <property type="term" value="P:xylulose catabolic process"/>
    <property type="evidence" value="ECO:0007669"/>
    <property type="project" value="UniProtKB-UniRule"/>
</dbReference>
<dbReference type="InterPro" id="IPR006000">
    <property type="entry name" value="Xylulokinase"/>
</dbReference>
<evidence type="ECO:0000256" key="1">
    <source>
        <dbReference type="ARBA" id="ARBA00009156"/>
    </source>
</evidence>
<dbReference type="HAMAP" id="MF_02220">
    <property type="entry name" value="XylB"/>
    <property type="match status" value="1"/>
</dbReference>
<protein>
    <recommendedName>
        <fullName evidence="8 10">Xylulose kinase</fullName>
        <shortName evidence="8 10">Xylulokinase</shortName>
        <ecNumber evidence="8 10">2.7.1.17</ecNumber>
    </recommendedName>
</protein>
<gene>
    <name evidence="8 10" type="primary">xylB</name>
    <name evidence="13" type="ORF">SAMN02745220_02009</name>
</gene>
<keyword evidence="5 8" id="KW-0418">Kinase</keyword>
<dbReference type="PANTHER" id="PTHR43095">
    <property type="entry name" value="SUGAR KINASE"/>
    <property type="match status" value="1"/>
</dbReference>
<dbReference type="NCBIfam" id="TIGR01312">
    <property type="entry name" value="XylB"/>
    <property type="match status" value="1"/>
</dbReference>
<keyword evidence="4 8" id="KW-0547">Nucleotide-binding</keyword>
<evidence type="ECO:0000256" key="5">
    <source>
        <dbReference type="ARBA" id="ARBA00022777"/>
    </source>
</evidence>
<keyword evidence="14" id="KW-1185">Reference proteome</keyword>
<dbReference type="InterPro" id="IPR050406">
    <property type="entry name" value="FGGY_Carb_Kinase"/>
</dbReference>
<dbReference type="Gene3D" id="3.30.420.40">
    <property type="match status" value="2"/>
</dbReference>
<evidence type="ECO:0000256" key="7">
    <source>
        <dbReference type="ARBA" id="ARBA00023277"/>
    </source>
</evidence>
<dbReference type="Pfam" id="PF00370">
    <property type="entry name" value="FGGY_N"/>
    <property type="match status" value="1"/>
</dbReference>
<evidence type="ECO:0000313" key="13">
    <source>
        <dbReference type="EMBL" id="SHO47864.1"/>
    </source>
</evidence>